<sequence>MATLFSNATVLPMTSSAEGPHTFTGSVGVAGDRIALVSPDESAAAEFRAAHPGLREIDCRGRLVMPGLVNTHCHAAMTLQRSRADDLPLMRWLHEFIWPFEACQTPDDVALGMELGIVEMLLGGVTSFVDMYYFQHRCVGVVERLGIRAVLGCNYFDSNIDEVLPQIGEAVRLAAGSDRVRIAVAPHSPYTVSPENLVRGRELAERHGLLLMTHVAETRDEVRIVRERYGATPVGHLDRLGVLTPRTIGAHCVHVTDEDIAVLAARGVTVSHNPQSNMKISSGVAPVARMLREGVTVTVATDGPCSNNDLDMWEELRTAAFLQKSATGDPCALPAREALRLATANGARAMGCSEGELGVLREGALADLIVVDLEKPHLQPVNDAVANLVYCGKASDVETVMVGGRIVVENRRIPGVDLPDLYARAAEAVARIRTAK</sequence>
<dbReference type="HAMAP" id="MF_01281">
    <property type="entry name" value="MTA_SAH_deamin"/>
    <property type="match status" value="1"/>
</dbReference>
<comment type="caution">
    <text evidence="4">Lacks conserved residue(s) required for the propagation of feature annotation.</text>
</comment>
<dbReference type="InterPro" id="IPR032466">
    <property type="entry name" value="Metal_Hydrolase"/>
</dbReference>
<dbReference type="Pfam" id="PF01979">
    <property type="entry name" value="Amidohydro_1"/>
    <property type="match status" value="1"/>
</dbReference>
<evidence type="ECO:0000313" key="6">
    <source>
        <dbReference type="EMBL" id="BBL05797.1"/>
    </source>
</evidence>
<organism evidence="6 7">
    <name type="scientific">Alistipes dispar</name>
    <dbReference type="NCBI Taxonomy" id="2585119"/>
    <lineage>
        <taxon>Bacteria</taxon>
        <taxon>Pseudomonadati</taxon>
        <taxon>Bacteroidota</taxon>
        <taxon>Bacteroidia</taxon>
        <taxon>Bacteroidales</taxon>
        <taxon>Rikenellaceae</taxon>
        <taxon>Alistipes</taxon>
    </lineage>
</organism>
<dbReference type="InterPro" id="IPR006680">
    <property type="entry name" value="Amidohydro-rel"/>
</dbReference>
<dbReference type="Gene3D" id="2.30.40.10">
    <property type="entry name" value="Urease, subunit C, domain 1"/>
    <property type="match status" value="1"/>
</dbReference>
<keyword evidence="2 4" id="KW-0378">Hydrolase</keyword>
<dbReference type="InterPro" id="IPR050287">
    <property type="entry name" value="MTA/SAH_deaminase"/>
</dbReference>
<dbReference type="RefSeq" id="WP_141427674.1">
    <property type="nucleotide sequence ID" value="NZ_AP019736.1"/>
</dbReference>
<dbReference type="PANTHER" id="PTHR43794">
    <property type="entry name" value="AMINOHYDROLASE SSNA-RELATED"/>
    <property type="match status" value="1"/>
</dbReference>
<comment type="similarity">
    <text evidence="4">Belongs to the metallo-dependent hydrolases superfamily. MTA/SAH deaminase family.</text>
</comment>
<feature type="binding site" evidence="4">
    <location>
        <position position="74"/>
    </location>
    <ligand>
        <name>Zn(2+)</name>
        <dbReference type="ChEBI" id="CHEBI:29105"/>
    </ligand>
</feature>
<dbReference type="PANTHER" id="PTHR43794:SF11">
    <property type="entry name" value="AMIDOHYDROLASE-RELATED DOMAIN-CONTAINING PROTEIN"/>
    <property type="match status" value="1"/>
</dbReference>
<dbReference type="KEGG" id="ada:A5CPEGH6_04350"/>
<comment type="catalytic activity">
    <reaction evidence="4">
        <text>S-adenosyl-L-homocysteine + H2O + H(+) = S-inosyl-L-homocysteine + NH4(+)</text>
        <dbReference type="Rhea" id="RHEA:20716"/>
        <dbReference type="ChEBI" id="CHEBI:15377"/>
        <dbReference type="ChEBI" id="CHEBI:15378"/>
        <dbReference type="ChEBI" id="CHEBI:28938"/>
        <dbReference type="ChEBI" id="CHEBI:57856"/>
        <dbReference type="ChEBI" id="CHEBI:57985"/>
        <dbReference type="EC" id="3.5.4.28"/>
    </reaction>
</comment>
<dbReference type="GeneID" id="98672405"/>
<evidence type="ECO:0000256" key="4">
    <source>
        <dbReference type="HAMAP-Rule" id="MF_01281"/>
    </source>
</evidence>
<name>A0A4Y1WXX3_9BACT</name>
<dbReference type="GO" id="GO:0090614">
    <property type="term" value="F:5'-methylthioadenosine deaminase activity"/>
    <property type="evidence" value="ECO:0007669"/>
    <property type="project" value="UniProtKB-UniRule"/>
</dbReference>
<feature type="binding site" evidence="4">
    <location>
        <position position="217"/>
    </location>
    <ligand>
        <name>substrate</name>
    </ligand>
</feature>
<feature type="binding site" evidence="4">
    <location>
        <position position="302"/>
    </location>
    <ligand>
        <name>substrate</name>
    </ligand>
</feature>
<keyword evidence="1 4" id="KW-0479">Metal-binding</keyword>
<gene>
    <name evidence="4 6" type="primary">mtaD</name>
    <name evidence="6" type="ORF">A5CPEGH6_04350</name>
</gene>
<dbReference type="EMBL" id="AP019736">
    <property type="protein sequence ID" value="BBL05797.1"/>
    <property type="molecule type" value="Genomic_DNA"/>
</dbReference>
<evidence type="ECO:0000313" key="7">
    <source>
        <dbReference type="Proteomes" id="UP000319374"/>
    </source>
</evidence>
<dbReference type="FunFam" id="3.20.20.140:FF:000014">
    <property type="entry name" value="5-methylthioadenosine/S-adenosylhomocysteine deaminase"/>
    <property type="match status" value="1"/>
</dbReference>
<protein>
    <recommendedName>
        <fullName evidence="4">5-methylthioadenosine/S-adenosylhomocysteine deaminase</fullName>
        <shortName evidence="4">MTA/SAH deaminase</shortName>
        <ecNumber evidence="4">3.5.4.28</ecNumber>
        <ecNumber evidence="4">3.5.4.31</ecNumber>
    </recommendedName>
</protein>
<evidence type="ECO:0000256" key="2">
    <source>
        <dbReference type="ARBA" id="ARBA00022801"/>
    </source>
</evidence>
<comment type="catalytic activity">
    <reaction evidence="4">
        <text>S-methyl-5'-thioadenosine + H2O + H(+) = S-methyl-5'-thioinosine + NH4(+)</text>
        <dbReference type="Rhea" id="RHEA:25025"/>
        <dbReference type="ChEBI" id="CHEBI:15377"/>
        <dbReference type="ChEBI" id="CHEBI:15378"/>
        <dbReference type="ChEBI" id="CHEBI:17509"/>
        <dbReference type="ChEBI" id="CHEBI:28938"/>
        <dbReference type="ChEBI" id="CHEBI:48595"/>
        <dbReference type="EC" id="3.5.4.31"/>
    </reaction>
</comment>
<dbReference type="AlphaFoldDB" id="A0A4Y1WXX3"/>
<dbReference type="GO" id="GO:0046872">
    <property type="term" value="F:metal ion binding"/>
    <property type="evidence" value="ECO:0007669"/>
    <property type="project" value="UniProtKB-KW"/>
</dbReference>
<feature type="binding site" evidence="4">
    <location>
        <position position="72"/>
    </location>
    <ligand>
        <name>Zn(2+)</name>
        <dbReference type="ChEBI" id="CHEBI:29105"/>
    </ligand>
</feature>
<feature type="binding site" evidence="4">
    <location>
        <position position="302"/>
    </location>
    <ligand>
        <name>Zn(2+)</name>
        <dbReference type="ChEBI" id="CHEBI:29105"/>
    </ligand>
</feature>
<reference evidence="7" key="1">
    <citation type="submission" date="2019-06" db="EMBL/GenBank/DDBJ databases">
        <title>Alistipes onderdonkii subsp. vulgaris subsp. nov., Alistipes dispar sp. nov. and Alistipes communis sp. nov., isolated from human faeces, and creation of Alistipes onderdonkii subsp. onderdonkii subsp. nov.</title>
        <authorList>
            <person name="Sakamoto M."/>
            <person name="Ikeyama N."/>
            <person name="Ogata Y."/>
            <person name="Suda W."/>
            <person name="Iino T."/>
            <person name="Hattori M."/>
            <person name="Ohkuma M."/>
        </authorList>
    </citation>
    <scope>NUCLEOTIDE SEQUENCE [LARGE SCALE GENOMIC DNA]</scope>
    <source>
        <strain evidence="7">5CPEGH6</strain>
    </source>
</reference>
<dbReference type="OrthoDB" id="9797498at2"/>
<accession>A0A4Y1WXX3</accession>
<dbReference type="EC" id="3.5.4.31" evidence="4"/>
<dbReference type="InterPro" id="IPR023512">
    <property type="entry name" value="Deaminase_MtaD/DadD"/>
</dbReference>
<dbReference type="EC" id="3.5.4.28" evidence="4"/>
<feature type="binding site" evidence="4">
    <location>
        <position position="101"/>
    </location>
    <ligand>
        <name>substrate</name>
    </ligand>
</feature>
<dbReference type="InterPro" id="IPR011059">
    <property type="entry name" value="Metal-dep_hydrolase_composite"/>
</dbReference>
<dbReference type="Proteomes" id="UP000319374">
    <property type="component" value="Chromosome"/>
</dbReference>
<evidence type="ECO:0000259" key="5">
    <source>
        <dbReference type="Pfam" id="PF01979"/>
    </source>
</evidence>
<keyword evidence="7" id="KW-1185">Reference proteome</keyword>
<feature type="binding site" evidence="4">
    <location>
        <position position="187"/>
    </location>
    <ligand>
        <name>substrate</name>
    </ligand>
</feature>
<dbReference type="Gene3D" id="3.20.20.140">
    <property type="entry name" value="Metal-dependent hydrolases"/>
    <property type="match status" value="1"/>
</dbReference>
<dbReference type="SUPFAM" id="SSF51556">
    <property type="entry name" value="Metallo-dependent hydrolases"/>
    <property type="match status" value="1"/>
</dbReference>
<keyword evidence="3 4" id="KW-0862">Zinc</keyword>
<evidence type="ECO:0000256" key="3">
    <source>
        <dbReference type="ARBA" id="ARBA00022833"/>
    </source>
</evidence>
<proteinExistence type="inferred from homology"/>
<feature type="domain" description="Amidohydrolase-related" evidence="5">
    <location>
        <begin position="63"/>
        <end position="407"/>
    </location>
</feature>
<dbReference type="GO" id="GO:0050270">
    <property type="term" value="F:S-adenosylhomocysteine deaminase activity"/>
    <property type="evidence" value="ECO:0007669"/>
    <property type="project" value="UniProtKB-UniRule"/>
</dbReference>
<dbReference type="SUPFAM" id="SSF51338">
    <property type="entry name" value="Composite domain of metallo-dependent hydrolases"/>
    <property type="match status" value="1"/>
</dbReference>
<dbReference type="CDD" id="cd01298">
    <property type="entry name" value="ATZ_TRZ_like"/>
    <property type="match status" value="1"/>
</dbReference>
<comment type="function">
    <text evidence="4">Catalyzes the deamination of 5-methylthioadenosine and S-adenosyl-L-homocysteine into 5-methylthioinosine and S-inosyl-L-homocysteine, respectively. Is also able to deaminate adenosine.</text>
</comment>
<feature type="binding site" evidence="4">
    <location>
        <position position="214"/>
    </location>
    <ligand>
        <name>Zn(2+)</name>
        <dbReference type="ChEBI" id="CHEBI:29105"/>
    </ligand>
</feature>
<comment type="cofactor">
    <cofactor evidence="4">
        <name>Zn(2+)</name>
        <dbReference type="ChEBI" id="CHEBI:29105"/>
    </cofactor>
    <text evidence="4">Binds 1 zinc ion per subunit.</text>
</comment>
<evidence type="ECO:0000256" key="1">
    <source>
        <dbReference type="ARBA" id="ARBA00022723"/>
    </source>
</evidence>